<feature type="region of interest" description="Disordered" evidence="1">
    <location>
        <begin position="287"/>
        <end position="352"/>
    </location>
</feature>
<dbReference type="RefSeq" id="WP_054993117.1">
    <property type="nucleotide sequence ID" value="NZ_FNJH01000002.1"/>
</dbReference>
<feature type="compositionally biased region" description="Polar residues" evidence="1">
    <location>
        <begin position="245"/>
        <end position="259"/>
    </location>
</feature>
<dbReference type="Proteomes" id="UP000183042">
    <property type="component" value="Unassembled WGS sequence"/>
</dbReference>
<evidence type="ECO:0000313" key="3">
    <source>
        <dbReference type="EMBL" id="SDO91134.1"/>
    </source>
</evidence>
<comment type="caution">
    <text evidence="2">The sequence shown here is derived from an EMBL/GenBank/DDBJ whole genome shotgun (WGS) entry which is preliminary data.</text>
</comment>
<name>A0A0P9MN90_9PSED</name>
<evidence type="ECO:0000313" key="2">
    <source>
        <dbReference type="EMBL" id="KPW85826.1"/>
    </source>
</evidence>
<sequence>MQVNRPSAFVDTHPAQVNAAQSASASSSVGAAAPSRVNLKSRVTPRTENYLQRLRAHGTSTQRLLASSACDALAKDLFIPNPAREKPVVQFGVSAILDEKKGLLLANFMPHDDKLELEALAFRAERYFETEAGSITKVILEHARELSEVKAEEPSSLPSATASLPELKQRSQGDIAEEQKALKRDVERFDKQSMQRKMASKLADMRVNDGRSNSRMTALPVAHVTIAGARLRKLATAPFQKVSDKQSQPPSASVPATTLSTPRGLQYEFSKQEFADFHEEHWLPAEDARSAGPSETSSLSSSEENTHDADFAPRPDRRNGQFMSDNIRAQLERSLDQNVQTSASRREGRVFDEDLLQQLSQRIERDQSPT</sequence>
<dbReference type="EMBL" id="FNJH01000002">
    <property type="protein sequence ID" value="SDO91134.1"/>
    <property type="molecule type" value="Genomic_DNA"/>
</dbReference>
<reference evidence="3 5" key="2">
    <citation type="submission" date="2016-10" db="EMBL/GenBank/DDBJ databases">
        <authorList>
            <person name="Varghese N."/>
            <person name="Submissions S."/>
        </authorList>
    </citation>
    <scope>NUCLEOTIDE SEQUENCE [LARGE SCALE GENOMIC DNA]</scope>
    <source>
        <strain evidence="3 5">DSM 14939</strain>
    </source>
</reference>
<gene>
    <name evidence="2" type="ORF">ALO92_03662</name>
    <name evidence="3" type="ORF">SAMN05216596_102221</name>
</gene>
<feature type="region of interest" description="Disordered" evidence="1">
    <location>
        <begin position="149"/>
        <end position="174"/>
    </location>
</feature>
<protein>
    <submittedName>
        <fullName evidence="2">Uncharacterized protein</fullName>
    </submittedName>
</protein>
<dbReference type="Proteomes" id="UP000050411">
    <property type="component" value="Unassembled WGS sequence"/>
</dbReference>
<feature type="compositionally biased region" description="Basic and acidic residues" evidence="1">
    <location>
        <begin position="304"/>
        <end position="319"/>
    </location>
</feature>
<feature type="compositionally biased region" description="Low complexity" evidence="1">
    <location>
        <begin position="294"/>
        <end position="303"/>
    </location>
</feature>
<evidence type="ECO:0000313" key="5">
    <source>
        <dbReference type="Proteomes" id="UP000183042"/>
    </source>
</evidence>
<dbReference type="GeneID" id="65074770"/>
<evidence type="ECO:0000256" key="1">
    <source>
        <dbReference type="SAM" id="MobiDB-lite"/>
    </source>
</evidence>
<reference evidence="2 4" key="1">
    <citation type="submission" date="2015-09" db="EMBL/GenBank/DDBJ databases">
        <title>Genome announcement of multiple Pseudomonas syringae strains.</title>
        <authorList>
            <person name="Thakur S."/>
            <person name="Wang P.W."/>
            <person name="Gong Y."/>
            <person name="Weir B.S."/>
            <person name="Guttman D.S."/>
        </authorList>
    </citation>
    <scope>NUCLEOTIDE SEQUENCE [LARGE SCALE GENOMIC DNA]</scope>
    <source>
        <strain evidence="2 4">ICMP19117</strain>
    </source>
</reference>
<accession>A0A0P9MN90</accession>
<dbReference type="PATRIC" id="fig|200452.3.peg.4373"/>
<organism evidence="2 4">
    <name type="scientific">Pseudomonas congelans</name>
    <dbReference type="NCBI Taxonomy" id="200452"/>
    <lineage>
        <taxon>Bacteria</taxon>
        <taxon>Pseudomonadati</taxon>
        <taxon>Pseudomonadota</taxon>
        <taxon>Gammaproteobacteria</taxon>
        <taxon>Pseudomonadales</taxon>
        <taxon>Pseudomonadaceae</taxon>
        <taxon>Pseudomonas</taxon>
    </lineage>
</organism>
<keyword evidence="5" id="KW-1185">Reference proteome</keyword>
<proteinExistence type="predicted"/>
<evidence type="ECO:0000313" key="4">
    <source>
        <dbReference type="Proteomes" id="UP000050411"/>
    </source>
</evidence>
<feature type="region of interest" description="Disordered" evidence="1">
    <location>
        <begin position="240"/>
        <end position="259"/>
    </location>
</feature>
<dbReference type="EMBL" id="LJQB01000035">
    <property type="protein sequence ID" value="KPW85826.1"/>
    <property type="molecule type" value="Genomic_DNA"/>
</dbReference>
<feature type="compositionally biased region" description="Low complexity" evidence="1">
    <location>
        <begin position="154"/>
        <end position="166"/>
    </location>
</feature>
<dbReference type="AlphaFoldDB" id="A0A0P9MN90"/>